<name>A0AAI9DIE9_PLUGE</name>
<dbReference type="InterPro" id="IPR029058">
    <property type="entry name" value="AB_hydrolase_fold"/>
</dbReference>
<accession>A0AAI9DIE9</accession>
<proteinExistence type="predicted"/>
<dbReference type="RefSeq" id="WP_053075801.1">
    <property type="nucleotide sequence ID" value="NZ_LDZN01000001.1"/>
</dbReference>
<dbReference type="EMBL" id="ABLOKC030000004">
    <property type="protein sequence ID" value="EML1470397.1"/>
    <property type="molecule type" value="Genomic_DNA"/>
</dbReference>
<comment type="caution">
    <text evidence="2">The sequence shown here is derived from an EMBL/GenBank/DDBJ whole genome shotgun (WGS) entry which is preliminary data.</text>
</comment>
<evidence type="ECO:0000313" key="2">
    <source>
        <dbReference type="EMBL" id="EML1470397.1"/>
    </source>
</evidence>
<feature type="domain" description="T6SS Phospholipase effector Tle1-like catalytic" evidence="1">
    <location>
        <begin position="3"/>
        <end position="298"/>
    </location>
</feature>
<dbReference type="Pfam" id="PF09994">
    <property type="entry name" value="T6SS_Tle1-like_cat"/>
    <property type="match status" value="1"/>
</dbReference>
<evidence type="ECO:0000259" key="1">
    <source>
        <dbReference type="Pfam" id="PF09994"/>
    </source>
</evidence>
<organism evidence="2">
    <name type="scientific">Pluralibacter gergoviae</name>
    <name type="common">Enterobacter gergoviae</name>
    <dbReference type="NCBI Taxonomy" id="61647"/>
    <lineage>
        <taxon>Bacteria</taxon>
        <taxon>Pseudomonadati</taxon>
        <taxon>Pseudomonadota</taxon>
        <taxon>Gammaproteobacteria</taxon>
        <taxon>Enterobacterales</taxon>
        <taxon>Enterobacteriaceae</taxon>
        <taxon>Pluralibacter</taxon>
    </lineage>
</organism>
<dbReference type="SUPFAM" id="SSF53474">
    <property type="entry name" value="alpha/beta-Hydrolases"/>
    <property type="match status" value="1"/>
</dbReference>
<dbReference type="PANTHER" id="PTHR33840">
    <property type="match status" value="1"/>
</dbReference>
<protein>
    <submittedName>
        <fullName evidence="2">DUF2235 domain-containing protein</fullName>
    </submittedName>
</protein>
<sequence length="398" mass="43855">MNKNIIFCADGTWNSPDQDDNRDGQPDYTNVWRLYGDLAGAEDTLSPPLKDEHQKTLTADGGVVQVARYIHGVGDSDNWLLKILGGVFGAGILCHIVRGYLFVSRHYRPGDRIYLTGFSRGAYTARALAGMIGKCGLLDAGKVDFDDEQNACRLGVAAWLRYRQNSGASVPLINRLLAQLPRLFHRDLDPDLLLAEVPIEAVAVWETVGALGIPRYQNAKRLDVYQFADTRLGERVRYGRQAIAIDEERVDFTPTCWHARDGIVQVLFAGIHSDVGGGYPAEGDGNGLSNISYRWLRDELRTLGAQVNAVARAEDPLGGIHCEWGDGKPWITSPRTLGEPVSPGMMIHRAAVTRLQSSVPSPVMQPGGGWQNQLYRPQALRAFTAPDWRLPPDTVIAE</sequence>
<gene>
    <name evidence="2" type="ORF">QEG54_001087</name>
</gene>
<dbReference type="AlphaFoldDB" id="A0AAI9DIE9"/>
<dbReference type="InterPro" id="IPR018712">
    <property type="entry name" value="Tle1-like_cat"/>
</dbReference>
<reference evidence="2" key="1">
    <citation type="submission" date="2024-02" db="EMBL/GenBank/DDBJ databases">
        <authorList>
            <consortium name="Clinical and Environmental Microbiology Branch: Whole genome sequencing antimicrobial resistance pathogens in the healthcare setting"/>
        </authorList>
    </citation>
    <scope>NUCLEOTIDE SEQUENCE</scope>
    <source>
        <strain evidence="2">2021DK-00143</strain>
    </source>
</reference>
<dbReference type="PANTHER" id="PTHR33840:SF1">
    <property type="entry name" value="TLE1 PHOSPHOLIPASE DOMAIN-CONTAINING PROTEIN"/>
    <property type="match status" value="1"/>
</dbReference>